<keyword evidence="3" id="KW-1185">Reference proteome</keyword>
<feature type="transmembrane region" description="Helical" evidence="1">
    <location>
        <begin position="157"/>
        <end position="182"/>
    </location>
</feature>
<feature type="transmembrane region" description="Helical" evidence="1">
    <location>
        <begin position="12"/>
        <end position="35"/>
    </location>
</feature>
<protein>
    <recommendedName>
        <fullName evidence="4">Transmembrane protein</fullName>
    </recommendedName>
</protein>
<proteinExistence type="predicted"/>
<evidence type="ECO:0000313" key="3">
    <source>
        <dbReference type="Proteomes" id="UP000323144"/>
    </source>
</evidence>
<sequence>MRKRREVVGSNYILLGWTALIWDLLVGFIGVALITRNWNDSLGKTEIVFLVLIVAGFVNAVTEKMQIYTYMNLHFEDKNYKYWIVMFSLVPIIGIFIWFCIMLEYSKTYENSKVYLEAKNSSVPLTILFLVFINVLLISCICITTFTVALNDYDKNIIFIAIIFGIVIGWMYLLTVVVSYFILKVTKPRESYDNEKIKVFKILAYIPLVSFVSSMVFIKKYYNNQYVENLVILKELSKKVV</sequence>
<evidence type="ECO:0000313" key="2">
    <source>
        <dbReference type="EMBL" id="QEH61279.1"/>
    </source>
</evidence>
<feature type="transmembrane region" description="Helical" evidence="1">
    <location>
        <begin position="41"/>
        <end position="61"/>
    </location>
</feature>
<keyword evidence="1" id="KW-0472">Membrane</keyword>
<dbReference type="RefSeq" id="WP_166507674.1">
    <property type="nucleotide sequence ID" value="NZ_CP043026.1"/>
</dbReference>
<dbReference type="Proteomes" id="UP000323144">
    <property type="component" value="Chromosome"/>
</dbReference>
<dbReference type="KEGG" id="schi:SCHIN_v1c00810"/>
<evidence type="ECO:0008006" key="4">
    <source>
        <dbReference type="Google" id="ProtNLM"/>
    </source>
</evidence>
<keyword evidence="1" id="KW-0812">Transmembrane</keyword>
<organism evidence="2 3">
    <name type="scientific">Spiroplasma chinense</name>
    <dbReference type="NCBI Taxonomy" id="216932"/>
    <lineage>
        <taxon>Bacteria</taxon>
        <taxon>Bacillati</taxon>
        <taxon>Mycoplasmatota</taxon>
        <taxon>Mollicutes</taxon>
        <taxon>Entomoplasmatales</taxon>
        <taxon>Spiroplasmataceae</taxon>
        <taxon>Spiroplasma</taxon>
    </lineage>
</organism>
<keyword evidence="1" id="KW-1133">Transmembrane helix</keyword>
<feature type="transmembrane region" description="Helical" evidence="1">
    <location>
        <begin position="82"/>
        <end position="105"/>
    </location>
</feature>
<dbReference type="AlphaFoldDB" id="A0A5B9Y3M7"/>
<reference evidence="2 3" key="1">
    <citation type="submission" date="2019-08" db="EMBL/GenBank/DDBJ databases">
        <title>Complete genome sequence of Spiroplasma chinense CCH (DSM 19755).</title>
        <authorList>
            <person name="Shen H.-Y."/>
            <person name="Lin Y.-C."/>
            <person name="Chou L."/>
            <person name="Kuo C.-H."/>
        </authorList>
    </citation>
    <scope>NUCLEOTIDE SEQUENCE [LARGE SCALE GENOMIC DNA]</scope>
    <source>
        <strain evidence="2 3">CCH</strain>
    </source>
</reference>
<name>A0A5B9Y3M7_9MOLU</name>
<feature type="transmembrane region" description="Helical" evidence="1">
    <location>
        <begin position="202"/>
        <end position="218"/>
    </location>
</feature>
<dbReference type="EMBL" id="CP043026">
    <property type="protein sequence ID" value="QEH61279.1"/>
    <property type="molecule type" value="Genomic_DNA"/>
</dbReference>
<gene>
    <name evidence="2" type="ORF">SCHIN_v1c00810</name>
</gene>
<evidence type="ECO:0000256" key="1">
    <source>
        <dbReference type="SAM" id="Phobius"/>
    </source>
</evidence>
<feature type="transmembrane region" description="Helical" evidence="1">
    <location>
        <begin position="125"/>
        <end position="150"/>
    </location>
</feature>
<accession>A0A5B9Y3M7</accession>